<comment type="catalytic activity">
    <reaction evidence="10 11">
        <text>D-alanyl-D-alanine + UDP-N-acetyl-alpha-D-muramoyl-L-alanyl-gamma-D-glutamyl-meso-2,6-diaminopimelate + ATP = UDP-N-acetyl-alpha-D-muramoyl-L-alanyl-gamma-D-glutamyl-meso-2,6-diaminopimeloyl-D-alanyl-D-alanine + ADP + phosphate + H(+)</text>
        <dbReference type="Rhea" id="RHEA:28374"/>
        <dbReference type="ChEBI" id="CHEBI:15378"/>
        <dbReference type="ChEBI" id="CHEBI:30616"/>
        <dbReference type="ChEBI" id="CHEBI:43474"/>
        <dbReference type="ChEBI" id="CHEBI:57822"/>
        <dbReference type="ChEBI" id="CHEBI:61386"/>
        <dbReference type="ChEBI" id="CHEBI:83905"/>
        <dbReference type="ChEBI" id="CHEBI:456216"/>
        <dbReference type="EC" id="6.3.2.10"/>
    </reaction>
</comment>
<dbReference type="RefSeq" id="WP_378323408.1">
    <property type="nucleotide sequence ID" value="NZ_JBHTGP010000011.1"/>
</dbReference>
<dbReference type="InterPro" id="IPR004101">
    <property type="entry name" value="Mur_ligase_C"/>
</dbReference>
<keyword evidence="1 10" id="KW-0963">Cytoplasm</keyword>
<dbReference type="InterPro" id="IPR005863">
    <property type="entry name" value="UDP-N-AcMur_synth"/>
</dbReference>
<dbReference type="InterPro" id="IPR051046">
    <property type="entry name" value="MurCDEF_CellWall_CoF430Synth"/>
</dbReference>
<dbReference type="EC" id="6.3.2.10" evidence="10 11"/>
<dbReference type="PANTHER" id="PTHR43024:SF1">
    <property type="entry name" value="UDP-N-ACETYLMURAMOYL-TRIPEPTIDE--D-ALANYL-D-ALANINE LIGASE"/>
    <property type="match status" value="1"/>
</dbReference>
<dbReference type="Gene3D" id="3.90.190.20">
    <property type="entry name" value="Mur ligase, C-terminal domain"/>
    <property type="match status" value="1"/>
</dbReference>
<feature type="domain" description="Mur ligase central" evidence="14">
    <location>
        <begin position="110"/>
        <end position="297"/>
    </location>
</feature>
<sequence>MIPLPLSAIAEITGGTPHGDPGTTVRGPVVVDSRAVEPGALFAALKGERSDGHDFAAAALAAGAAAVLAQRPLDDPAAGPCVVVDDVQAALGRLARGVLERLPDVTVIAVTGSAGKTSTKDLIAQVVGRAGPTVWPPGSFNNEIGLPLTVLRADPSTRHLVLEMGARGIGHIAYLTGIARPDVGVVLNVGTAHVGEFGSRENIARAKGEIVEAVPAGGTAVLNADDPLVSAMAPRTAGTVVTFGRSPGATVRAAGETLDERGRAAFTLVTPEGSAPVSLRLYGAHAVPNALAAAAAARAAGLPVGEVAAALSEAAPASRWRMEVTERDDGVTVVNDAYNANPDSTRAAVDVLAHMARGRRAFAVLGEMAELGDSSRAEHAKIGQHVARSGIDGLVVVGANAAAMAEGAGQVASWTGECVQVDDVGAAVTALSERLRPRDVVLVKGSRVAGLERVAEAVLADRAGAAGGTGRAGAAGGAEGGR</sequence>
<evidence type="ECO:0000256" key="3">
    <source>
        <dbReference type="ARBA" id="ARBA00022618"/>
    </source>
</evidence>
<feature type="binding site" evidence="10">
    <location>
        <begin position="112"/>
        <end position="118"/>
    </location>
    <ligand>
        <name>ATP</name>
        <dbReference type="ChEBI" id="CHEBI:30616"/>
    </ligand>
</feature>
<dbReference type="GO" id="GO:0047480">
    <property type="term" value="F:UDP-N-acetylmuramoyl-tripeptide-D-alanyl-D-alanine ligase activity"/>
    <property type="evidence" value="ECO:0007669"/>
    <property type="project" value="UniProtKB-EC"/>
</dbReference>
<dbReference type="Pfam" id="PF08245">
    <property type="entry name" value="Mur_ligase_M"/>
    <property type="match status" value="1"/>
</dbReference>
<dbReference type="HAMAP" id="MF_02019">
    <property type="entry name" value="MurF"/>
    <property type="match status" value="1"/>
</dbReference>
<comment type="similarity">
    <text evidence="10">Belongs to the MurCDEF family. MurF subfamily.</text>
</comment>
<protein>
    <recommendedName>
        <fullName evidence="10 11">UDP-N-acetylmuramoyl-tripeptide--D-alanyl-D-alanine ligase</fullName>
        <ecNumber evidence="10 11">6.3.2.10</ecNumber>
    </recommendedName>
    <alternativeName>
        <fullName evidence="10">D-alanyl-D-alanine-adding enzyme</fullName>
    </alternativeName>
</protein>
<dbReference type="SUPFAM" id="SSF53623">
    <property type="entry name" value="MurD-like peptide ligases, catalytic domain"/>
    <property type="match status" value="1"/>
</dbReference>
<dbReference type="SUPFAM" id="SSF63418">
    <property type="entry name" value="MurE/MurF N-terminal domain"/>
    <property type="match status" value="1"/>
</dbReference>
<evidence type="ECO:0000256" key="1">
    <source>
        <dbReference type="ARBA" id="ARBA00022490"/>
    </source>
</evidence>
<dbReference type="InterPro" id="IPR036615">
    <property type="entry name" value="Mur_ligase_C_dom_sf"/>
</dbReference>
<dbReference type="SUPFAM" id="SSF53244">
    <property type="entry name" value="MurD-like peptide ligases, peptide-binding domain"/>
    <property type="match status" value="1"/>
</dbReference>
<evidence type="ECO:0000256" key="8">
    <source>
        <dbReference type="ARBA" id="ARBA00023306"/>
    </source>
</evidence>
<dbReference type="Proteomes" id="UP001597063">
    <property type="component" value="Unassembled WGS sequence"/>
</dbReference>
<comment type="subcellular location">
    <subcellularLocation>
        <location evidence="10 11">Cytoplasm</location>
    </subcellularLocation>
</comment>
<keyword evidence="2 10" id="KW-0436">Ligase</keyword>
<evidence type="ECO:0000256" key="9">
    <source>
        <dbReference type="ARBA" id="ARBA00023316"/>
    </source>
</evidence>
<gene>
    <name evidence="10 15" type="primary">murF</name>
    <name evidence="15" type="ORF">ACFQZM_21270</name>
</gene>
<evidence type="ECO:0000256" key="11">
    <source>
        <dbReference type="RuleBase" id="RU004136"/>
    </source>
</evidence>
<evidence type="ECO:0000256" key="10">
    <source>
        <dbReference type="HAMAP-Rule" id="MF_02019"/>
    </source>
</evidence>
<evidence type="ECO:0000313" key="16">
    <source>
        <dbReference type="Proteomes" id="UP001597063"/>
    </source>
</evidence>
<dbReference type="InterPro" id="IPR000713">
    <property type="entry name" value="Mur_ligase_N"/>
</dbReference>
<dbReference type="Pfam" id="PF01225">
    <property type="entry name" value="Mur_ligase"/>
    <property type="match status" value="1"/>
</dbReference>
<keyword evidence="6 10" id="KW-0133">Cell shape</keyword>
<proteinExistence type="inferred from homology"/>
<dbReference type="InterPro" id="IPR013221">
    <property type="entry name" value="Mur_ligase_cen"/>
</dbReference>
<dbReference type="Gene3D" id="3.40.1390.10">
    <property type="entry name" value="MurE/MurF, N-terminal domain"/>
    <property type="match status" value="1"/>
</dbReference>
<accession>A0ABW2XLU5</accession>
<keyword evidence="3 10" id="KW-0132">Cell division</keyword>
<evidence type="ECO:0000259" key="13">
    <source>
        <dbReference type="Pfam" id="PF02875"/>
    </source>
</evidence>
<evidence type="ECO:0000313" key="15">
    <source>
        <dbReference type="EMBL" id="MFD0687044.1"/>
    </source>
</evidence>
<comment type="caution">
    <text evidence="15">The sequence shown here is derived from an EMBL/GenBank/DDBJ whole genome shotgun (WGS) entry which is preliminary data.</text>
</comment>
<keyword evidence="9 10" id="KW-0961">Cell wall biogenesis/degradation</keyword>
<dbReference type="PANTHER" id="PTHR43024">
    <property type="entry name" value="UDP-N-ACETYLMURAMOYL-TRIPEPTIDE--D-ALANYL-D-ALANINE LIGASE"/>
    <property type="match status" value="1"/>
</dbReference>
<keyword evidence="4 10" id="KW-0547">Nucleotide-binding</keyword>
<dbReference type="EMBL" id="JBHTGP010000011">
    <property type="protein sequence ID" value="MFD0687044.1"/>
    <property type="molecule type" value="Genomic_DNA"/>
</dbReference>
<feature type="domain" description="Mur ligase N-terminal catalytic" evidence="12">
    <location>
        <begin position="30"/>
        <end position="96"/>
    </location>
</feature>
<name>A0ABW2XLU5_9ACTN</name>
<evidence type="ECO:0000256" key="5">
    <source>
        <dbReference type="ARBA" id="ARBA00022840"/>
    </source>
</evidence>
<organism evidence="15 16">
    <name type="scientific">Actinomadura fibrosa</name>
    <dbReference type="NCBI Taxonomy" id="111802"/>
    <lineage>
        <taxon>Bacteria</taxon>
        <taxon>Bacillati</taxon>
        <taxon>Actinomycetota</taxon>
        <taxon>Actinomycetes</taxon>
        <taxon>Streptosporangiales</taxon>
        <taxon>Thermomonosporaceae</taxon>
        <taxon>Actinomadura</taxon>
    </lineage>
</organism>
<keyword evidence="16" id="KW-1185">Reference proteome</keyword>
<reference evidence="16" key="1">
    <citation type="journal article" date="2019" name="Int. J. Syst. Evol. Microbiol.">
        <title>The Global Catalogue of Microorganisms (GCM) 10K type strain sequencing project: providing services to taxonomists for standard genome sequencing and annotation.</title>
        <authorList>
            <consortium name="The Broad Institute Genomics Platform"/>
            <consortium name="The Broad Institute Genome Sequencing Center for Infectious Disease"/>
            <person name="Wu L."/>
            <person name="Ma J."/>
        </authorList>
    </citation>
    <scope>NUCLEOTIDE SEQUENCE [LARGE SCALE GENOMIC DNA]</scope>
    <source>
        <strain evidence="16">JCM 9371</strain>
    </source>
</reference>
<evidence type="ECO:0000256" key="2">
    <source>
        <dbReference type="ARBA" id="ARBA00022598"/>
    </source>
</evidence>
<comment type="pathway">
    <text evidence="10 11">Cell wall biogenesis; peptidoglycan biosynthesis.</text>
</comment>
<keyword evidence="5 10" id="KW-0067">ATP-binding</keyword>
<dbReference type="InterPro" id="IPR036565">
    <property type="entry name" value="Mur-like_cat_sf"/>
</dbReference>
<evidence type="ECO:0000256" key="7">
    <source>
        <dbReference type="ARBA" id="ARBA00022984"/>
    </source>
</evidence>
<evidence type="ECO:0000259" key="14">
    <source>
        <dbReference type="Pfam" id="PF08245"/>
    </source>
</evidence>
<comment type="function">
    <text evidence="10 11">Involved in cell wall formation. Catalyzes the final step in the synthesis of UDP-N-acetylmuramoyl-pentapeptide, the precursor of murein.</text>
</comment>
<keyword evidence="8 10" id="KW-0131">Cell cycle</keyword>
<dbReference type="Gene3D" id="3.40.1190.10">
    <property type="entry name" value="Mur-like, catalytic domain"/>
    <property type="match status" value="1"/>
</dbReference>
<evidence type="ECO:0000256" key="4">
    <source>
        <dbReference type="ARBA" id="ARBA00022741"/>
    </source>
</evidence>
<evidence type="ECO:0000259" key="12">
    <source>
        <dbReference type="Pfam" id="PF01225"/>
    </source>
</evidence>
<dbReference type="Pfam" id="PF02875">
    <property type="entry name" value="Mur_ligase_C"/>
    <property type="match status" value="1"/>
</dbReference>
<feature type="domain" description="Mur ligase C-terminal" evidence="13">
    <location>
        <begin position="321"/>
        <end position="447"/>
    </location>
</feature>
<evidence type="ECO:0000256" key="6">
    <source>
        <dbReference type="ARBA" id="ARBA00022960"/>
    </source>
</evidence>
<keyword evidence="7 10" id="KW-0573">Peptidoglycan synthesis</keyword>
<dbReference type="NCBIfam" id="TIGR01143">
    <property type="entry name" value="murF"/>
    <property type="match status" value="1"/>
</dbReference>
<dbReference type="InterPro" id="IPR035911">
    <property type="entry name" value="MurE/MurF_N"/>
</dbReference>